<organism evidence="5 6">
    <name type="scientific">Geovibrio thiophilus</name>
    <dbReference type="NCBI Taxonomy" id="139438"/>
    <lineage>
        <taxon>Bacteria</taxon>
        <taxon>Pseudomonadati</taxon>
        <taxon>Deferribacterota</taxon>
        <taxon>Deferribacteres</taxon>
        <taxon>Deferribacterales</taxon>
        <taxon>Geovibrionaceae</taxon>
        <taxon>Geovibrio</taxon>
    </lineage>
</organism>
<dbReference type="CDD" id="cd13708">
    <property type="entry name" value="PBP2_BvgS_like_1"/>
    <property type="match status" value="1"/>
</dbReference>
<dbReference type="KEGG" id="gtl:EP073_01055"/>
<dbReference type="AlphaFoldDB" id="A0A3R5XZD9"/>
<dbReference type="PANTHER" id="PTHR45138:SF9">
    <property type="entry name" value="DIGUANYLATE CYCLASE DGCM-RELATED"/>
    <property type="match status" value="1"/>
</dbReference>
<evidence type="ECO:0000256" key="3">
    <source>
        <dbReference type="SAM" id="Phobius"/>
    </source>
</evidence>
<evidence type="ECO:0000259" key="4">
    <source>
        <dbReference type="PROSITE" id="PS50887"/>
    </source>
</evidence>
<evidence type="ECO:0000256" key="2">
    <source>
        <dbReference type="ARBA" id="ARBA00034247"/>
    </source>
</evidence>
<keyword evidence="3" id="KW-0812">Transmembrane</keyword>
<dbReference type="InterPro" id="IPR000160">
    <property type="entry name" value="GGDEF_dom"/>
</dbReference>
<dbReference type="EC" id="2.7.7.65" evidence="1"/>
<keyword evidence="6" id="KW-1185">Reference proteome</keyword>
<feature type="domain" description="GGDEF" evidence="4">
    <location>
        <begin position="323"/>
        <end position="450"/>
    </location>
</feature>
<dbReference type="PROSITE" id="PS50887">
    <property type="entry name" value="GGDEF"/>
    <property type="match status" value="1"/>
</dbReference>
<dbReference type="SMART" id="SM00062">
    <property type="entry name" value="PBPb"/>
    <property type="match status" value="1"/>
</dbReference>
<dbReference type="CDD" id="cd01949">
    <property type="entry name" value="GGDEF"/>
    <property type="match status" value="1"/>
</dbReference>
<keyword evidence="3" id="KW-1133">Transmembrane helix</keyword>
<dbReference type="SUPFAM" id="SSF53850">
    <property type="entry name" value="Periplasmic binding protein-like II"/>
    <property type="match status" value="1"/>
</dbReference>
<dbReference type="EMBL" id="CP035108">
    <property type="protein sequence ID" value="QAR34439.1"/>
    <property type="molecule type" value="Genomic_DNA"/>
</dbReference>
<reference evidence="5 6" key="1">
    <citation type="submission" date="2019-01" db="EMBL/GenBank/DDBJ databases">
        <title>Geovibrio thiophilus DSM 11263, complete genome.</title>
        <authorList>
            <person name="Spring S."/>
            <person name="Bunk B."/>
            <person name="Sproer C."/>
        </authorList>
    </citation>
    <scope>NUCLEOTIDE SEQUENCE [LARGE SCALE GENOMIC DNA]</scope>
    <source>
        <strain evidence="5 6">DSM 11263</strain>
    </source>
</reference>
<dbReference type="InterPro" id="IPR029787">
    <property type="entry name" value="Nucleotide_cyclase"/>
</dbReference>
<sequence>MLILLLSVCSPAFALEFTSAEEEYIKNNPEVRLCVDPDWVPFERINEDGKHEGIAADLLALISSRTGITFTLVPTKDWDESLALSKSGGCDALSFLNSTPQREEWLIFTEPHFTDSNVFVTREEHSFIADPADLPDETIVFPKGTAMEELIRRDYPNLKIILTDSEIGAFNMVSDRKADMTMRSLIMAAYTIKKQGLFNLKISGRLPGYKNYLRMGVVKEKSMLRGILNKGIATITNAEREEIINRHVSINVQTPANYRLLMQIFAVAAVLLIIFIRWNMKLRELNKRLEKASQTDVLTGLYNRTMIDSRYYGEFERSRRYVRPFSVIMFDVDHFKEVNDKFGHLEGDKVLVKIAAALKETVRNSDIAGRWGGEEFLILCPETAADDAVILAERIRAAVRSLGNRDPQQVTVSLGIAQSEESDTPDTLLLRADKALYQAKNSGRDRVCRI</sequence>
<dbReference type="Proteomes" id="UP000287502">
    <property type="component" value="Chromosome"/>
</dbReference>
<name>A0A3R5XZD9_9BACT</name>
<dbReference type="Pfam" id="PF00990">
    <property type="entry name" value="GGDEF"/>
    <property type="match status" value="1"/>
</dbReference>
<evidence type="ECO:0000256" key="1">
    <source>
        <dbReference type="ARBA" id="ARBA00012528"/>
    </source>
</evidence>
<feature type="transmembrane region" description="Helical" evidence="3">
    <location>
        <begin position="260"/>
        <end position="278"/>
    </location>
</feature>
<protein>
    <recommendedName>
        <fullName evidence="1">diguanylate cyclase</fullName>
        <ecNumber evidence="1">2.7.7.65</ecNumber>
    </recommendedName>
</protein>
<dbReference type="InterPro" id="IPR001638">
    <property type="entry name" value="Solute-binding_3/MltF_N"/>
</dbReference>
<dbReference type="OrthoDB" id="9813903at2"/>
<accession>A0A3R5XZD9</accession>
<dbReference type="InterPro" id="IPR043128">
    <property type="entry name" value="Rev_trsase/Diguanyl_cyclase"/>
</dbReference>
<dbReference type="FunFam" id="3.30.70.270:FF:000001">
    <property type="entry name" value="Diguanylate cyclase domain protein"/>
    <property type="match status" value="1"/>
</dbReference>
<gene>
    <name evidence="5" type="ORF">EP073_01055</name>
</gene>
<dbReference type="Gene3D" id="3.30.70.270">
    <property type="match status" value="1"/>
</dbReference>
<dbReference type="NCBIfam" id="TIGR00254">
    <property type="entry name" value="GGDEF"/>
    <property type="match status" value="1"/>
</dbReference>
<dbReference type="InterPro" id="IPR050469">
    <property type="entry name" value="Diguanylate_Cyclase"/>
</dbReference>
<proteinExistence type="predicted"/>
<evidence type="ECO:0000313" key="6">
    <source>
        <dbReference type="Proteomes" id="UP000287502"/>
    </source>
</evidence>
<dbReference type="GO" id="GO:0052621">
    <property type="term" value="F:diguanylate cyclase activity"/>
    <property type="evidence" value="ECO:0007669"/>
    <property type="project" value="UniProtKB-EC"/>
</dbReference>
<dbReference type="SMART" id="SM00267">
    <property type="entry name" value="GGDEF"/>
    <property type="match status" value="1"/>
</dbReference>
<dbReference type="PANTHER" id="PTHR45138">
    <property type="entry name" value="REGULATORY COMPONENTS OF SENSORY TRANSDUCTION SYSTEM"/>
    <property type="match status" value="1"/>
</dbReference>
<dbReference type="Pfam" id="PF00497">
    <property type="entry name" value="SBP_bac_3"/>
    <property type="match status" value="1"/>
</dbReference>
<comment type="catalytic activity">
    <reaction evidence="2">
        <text>2 GTP = 3',3'-c-di-GMP + 2 diphosphate</text>
        <dbReference type="Rhea" id="RHEA:24898"/>
        <dbReference type="ChEBI" id="CHEBI:33019"/>
        <dbReference type="ChEBI" id="CHEBI:37565"/>
        <dbReference type="ChEBI" id="CHEBI:58805"/>
        <dbReference type="EC" id="2.7.7.65"/>
    </reaction>
</comment>
<keyword evidence="3" id="KW-0472">Membrane</keyword>
<evidence type="ECO:0000313" key="5">
    <source>
        <dbReference type="EMBL" id="QAR34439.1"/>
    </source>
</evidence>
<dbReference type="SUPFAM" id="SSF55073">
    <property type="entry name" value="Nucleotide cyclase"/>
    <property type="match status" value="1"/>
</dbReference>
<dbReference type="Gene3D" id="3.40.190.10">
    <property type="entry name" value="Periplasmic binding protein-like II"/>
    <property type="match status" value="2"/>
</dbReference>